<dbReference type="InterPro" id="IPR008271">
    <property type="entry name" value="Ser/Thr_kinase_AS"/>
</dbReference>
<dbReference type="Pfam" id="PF00069">
    <property type="entry name" value="Pkinase"/>
    <property type="match status" value="1"/>
</dbReference>
<dbReference type="GO" id="GO:0004674">
    <property type="term" value="F:protein serine/threonine kinase activity"/>
    <property type="evidence" value="ECO:0007669"/>
    <property type="project" value="TreeGrafter"/>
</dbReference>
<feature type="domain" description="Protein kinase" evidence="1">
    <location>
        <begin position="1"/>
        <end position="313"/>
    </location>
</feature>
<dbReference type="PROSITE" id="PS50011">
    <property type="entry name" value="PROTEIN_KINASE_DOM"/>
    <property type="match status" value="1"/>
</dbReference>
<accession>A0AA38RLX8</accession>
<dbReference type="SMART" id="SM00220">
    <property type="entry name" value="S_TKc"/>
    <property type="match status" value="1"/>
</dbReference>
<gene>
    <name evidence="2" type="ORF">NKR19_g5229</name>
</gene>
<dbReference type="GO" id="GO:0044773">
    <property type="term" value="P:mitotic DNA damage checkpoint signaling"/>
    <property type="evidence" value="ECO:0007669"/>
    <property type="project" value="TreeGrafter"/>
</dbReference>
<comment type="caution">
    <text evidence="2">The sequence shown here is derived from an EMBL/GenBank/DDBJ whole genome shotgun (WGS) entry which is preliminary data.</text>
</comment>
<name>A0AA38RLX8_9PEZI</name>
<keyword evidence="3" id="KW-1185">Reference proteome</keyword>
<dbReference type="PANTHER" id="PTHR44167">
    <property type="entry name" value="OVARIAN-SPECIFIC SERINE/THREONINE-PROTEIN KINASE LOK-RELATED"/>
    <property type="match status" value="1"/>
</dbReference>
<protein>
    <submittedName>
        <fullName evidence="2">Kinase-like protein</fullName>
    </submittedName>
</protein>
<evidence type="ECO:0000259" key="1">
    <source>
        <dbReference type="PROSITE" id="PS50011"/>
    </source>
</evidence>
<dbReference type="EMBL" id="JANBVN010000070">
    <property type="protein sequence ID" value="KAJ9150520.1"/>
    <property type="molecule type" value="Genomic_DNA"/>
</dbReference>
<dbReference type="SUPFAM" id="SSF56112">
    <property type="entry name" value="Protein kinase-like (PK-like)"/>
    <property type="match status" value="1"/>
</dbReference>
<dbReference type="Proteomes" id="UP001174691">
    <property type="component" value="Unassembled WGS sequence"/>
</dbReference>
<dbReference type="PROSITE" id="PS00108">
    <property type="entry name" value="PROTEIN_KINASE_ST"/>
    <property type="match status" value="1"/>
</dbReference>
<keyword evidence="2" id="KW-0808">Transferase</keyword>
<reference evidence="2" key="1">
    <citation type="submission" date="2022-07" db="EMBL/GenBank/DDBJ databases">
        <title>Fungi with potential for degradation of polypropylene.</title>
        <authorList>
            <person name="Gostincar C."/>
        </authorList>
    </citation>
    <scope>NUCLEOTIDE SEQUENCE</scope>
    <source>
        <strain evidence="2">EXF-13287</strain>
    </source>
</reference>
<organism evidence="2 3">
    <name type="scientific">Coniochaeta hoffmannii</name>
    <dbReference type="NCBI Taxonomy" id="91930"/>
    <lineage>
        <taxon>Eukaryota</taxon>
        <taxon>Fungi</taxon>
        <taxon>Dikarya</taxon>
        <taxon>Ascomycota</taxon>
        <taxon>Pezizomycotina</taxon>
        <taxon>Sordariomycetes</taxon>
        <taxon>Sordariomycetidae</taxon>
        <taxon>Coniochaetales</taxon>
        <taxon>Coniochaetaceae</taxon>
        <taxon>Coniochaeta</taxon>
    </lineage>
</organism>
<dbReference type="InterPro" id="IPR000719">
    <property type="entry name" value="Prot_kinase_dom"/>
</dbReference>
<dbReference type="InterPro" id="IPR011009">
    <property type="entry name" value="Kinase-like_dom_sf"/>
</dbReference>
<dbReference type="PANTHER" id="PTHR44167:SF24">
    <property type="entry name" value="SERINE_THREONINE-PROTEIN KINASE CHK2"/>
    <property type="match status" value="1"/>
</dbReference>
<evidence type="ECO:0000313" key="2">
    <source>
        <dbReference type="EMBL" id="KAJ9150520.1"/>
    </source>
</evidence>
<proteinExistence type="predicted"/>
<dbReference type="GO" id="GO:0005524">
    <property type="term" value="F:ATP binding"/>
    <property type="evidence" value="ECO:0007669"/>
    <property type="project" value="InterPro"/>
</dbReference>
<keyword evidence="2" id="KW-0418">Kinase</keyword>
<dbReference type="GO" id="GO:0005634">
    <property type="term" value="C:nucleus"/>
    <property type="evidence" value="ECO:0007669"/>
    <property type="project" value="TreeGrafter"/>
</dbReference>
<evidence type="ECO:0000313" key="3">
    <source>
        <dbReference type="Proteomes" id="UP001174691"/>
    </source>
</evidence>
<dbReference type="AlphaFoldDB" id="A0AA38RLX8"/>
<dbReference type="Gene3D" id="1.10.510.10">
    <property type="entry name" value="Transferase(Phosphotransferase) domain 1"/>
    <property type="match status" value="1"/>
</dbReference>
<sequence length="316" mass="36245">MQSEPFAVGATVTSDTGQEYRIDEVLIDRRDPLLCVYRASAGDRKCIVKNLIPGEFDYQFSLQKLLETAPNVRTFEDTVRRLELFIYPFLAGDVLRLSQKPLSAETRKDILRRALQGLVDIHQRDVVHNDIKPNNILVDYQEGDNNVTVNEVQISDLDDAVIVPPGKYLRGPLCGNPMWRSPEAWARSAQNQASDVFSFGIVMIYVMLNEMVFRVSDDQLAADDAWRYILRRHISYFADEDGINGFLQHIGQENPFFERIVALSQDFPPGDRRQPFSHWEYVDPELRDLVGKMTNLDPARRITAQNALSHRWFAEG</sequence>